<feature type="signal peptide" evidence="1">
    <location>
        <begin position="1"/>
        <end position="36"/>
    </location>
</feature>
<dbReference type="EMBL" id="SGXC01000002">
    <property type="protein sequence ID" value="RZS80866.1"/>
    <property type="molecule type" value="Genomic_DNA"/>
</dbReference>
<name>A0A4Q7ND01_9BURK</name>
<dbReference type="AlphaFoldDB" id="A0A4Q7ND01"/>
<sequence length="246" mass="27106">MRIDRFPLRGHRAAGPPRWRLALALAACCGASPAQAARPMITDDARIVDAKSCQVESWVRRNDDSTEYWAMPACNPTGNLELTLGGARGRLDGRVRTTDVQFQVKTLLKPLETDGWGVGVAAGTVRHPHAAGASRDWYAYVPASVSLAGDRVVVHGNLGWMDAADAGSRHATWGLGSETRLAERTWLIAETFGHDRRKPSYQFGLRHWLVPDRVQIDVTYGNRMGAGREERWISLGLRLLSPAFLP</sequence>
<dbReference type="Proteomes" id="UP000292445">
    <property type="component" value="Unassembled WGS sequence"/>
</dbReference>
<proteinExistence type="predicted"/>
<gene>
    <name evidence="2" type="ORF">EV675_3479</name>
</gene>
<organism evidence="2 3">
    <name type="scientific">Pigmentiphaga kullae</name>
    <dbReference type="NCBI Taxonomy" id="151784"/>
    <lineage>
        <taxon>Bacteria</taxon>
        <taxon>Pseudomonadati</taxon>
        <taxon>Pseudomonadota</taxon>
        <taxon>Betaproteobacteria</taxon>
        <taxon>Burkholderiales</taxon>
        <taxon>Alcaligenaceae</taxon>
        <taxon>Pigmentiphaga</taxon>
    </lineage>
</organism>
<feature type="chain" id="PRO_5020751148" evidence="1">
    <location>
        <begin position="37"/>
        <end position="246"/>
    </location>
</feature>
<dbReference type="RefSeq" id="WP_242621478.1">
    <property type="nucleotide sequence ID" value="NZ_SGXC01000002.1"/>
</dbReference>
<protein>
    <submittedName>
        <fullName evidence="2">Uncharacterized protein</fullName>
    </submittedName>
</protein>
<evidence type="ECO:0000256" key="1">
    <source>
        <dbReference type="SAM" id="SignalP"/>
    </source>
</evidence>
<accession>A0A4Q7ND01</accession>
<keyword evidence="3" id="KW-1185">Reference proteome</keyword>
<reference evidence="2 3" key="1">
    <citation type="submission" date="2019-02" db="EMBL/GenBank/DDBJ databases">
        <title>Genomic Encyclopedia of Type Strains, Phase IV (KMG-IV): sequencing the most valuable type-strain genomes for metagenomic binning, comparative biology and taxonomic classification.</title>
        <authorList>
            <person name="Goeker M."/>
        </authorList>
    </citation>
    <scope>NUCLEOTIDE SEQUENCE [LARGE SCALE GENOMIC DNA]</scope>
    <source>
        <strain evidence="2 3">K24</strain>
    </source>
</reference>
<evidence type="ECO:0000313" key="2">
    <source>
        <dbReference type="EMBL" id="RZS80866.1"/>
    </source>
</evidence>
<keyword evidence="1" id="KW-0732">Signal</keyword>
<comment type="caution">
    <text evidence="2">The sequence shown here is derived from an EMBL/GenBank/DDBJ whole genome shotgun (WGS) entry which is preliminary data.</text>
</comment>
<evidence type="ECO:0000313" key="3">
    <source>
        <dbReference type="Proteomes" id="UP000292445"/>
    </source>
</evidence>